<evidence type="ECO:0000256" key="4">
    <source>
        <dbReference type="ARBA" id="ARBA00022516"/>
    </source>
</evidence>
<evidence type="ECO:0000256" key="7">
    <source>
        <dbReference type="ARBA" id="ARBA00022741"/>
    </source>
</evidence>
<feature type="transmembrane region" description="Helical" evidence="19">
    <location>
        <begin position="60"/>
        <end position="80"/>
    </location>
</feature>
<protein>
    <submittedName>
        <fullName evidence="20 21">Diacylglycerol kinase</fullName>
        <ecNumber evidence="20">2.7.1.107</ecNumber>
    </submittedName>
</protein>
<feature type="transmembrane region" description="Helical" evidence="19">
    <location>
        <begin position="36"/>
        <end position="54"/>
    </location>
</feature>
<dbReference type="Pfam" id="PF01219">
    <property type="entry name" value="DAGK_prokar"/>
    <property type="match status" value="1"/>
</dbReference>
<dbReference type="Gene3D" id="1.10.287.3610">
    <property type="match status" value="1"/>
</dbReference>
<dbReference type="AlphaFoldDB" id="C8P832"/>
<feature type="binding site" evidence="17">
    <location>
        <begin position="100"/>
        <end position="101"/>
    </location>
    <ligand>
        <name>ATP</name>
        <dbReference type="ChEBI" id="CHEBI:30616"/>
    </ligand>
</feature>
<keyword evidence="9 17" id="KW-0067">ATP-binding</keyword>
<dbReference type="PANTHER" id="PTHR34299:SF1">
    <property type="entry name" value="DIACYLGLYCEROL KINASE"/>
    <property type="match status" value="1"/>
</dbReference>
<evidence type="ECO:0000256" key="8">
    <source>
        <dbReference type="ARBA" id="ARBA00022777"/>
    </source>
</evidence>
<feature type="binding site" evidence="17">
    <location>
        <position position="81"/>
    </location>
    <ligand>
        <name>ATP</name>
        <dbReference type="ChEBI" id="CHEBI:30616"/>
    </ligand>
</feature>
<comment type="caution">
    <text evidence="20">The sequence shown here is derived from an EMBL/GenBank/DDBJ whole genome shotgun (WGS) entry which is preliminary data.</text>
</comment>
<dbReference type="CDD" id="cd14265">
    <property type="entry name" value="UDPK_IM_like"/>
    <property type="match status" value="1"/>
</dbReference>
<evidence type="ECO:0000256" key="11">
    <source>
        <dbReference type="ARBA" id="ARBA00023098"/>
    </source>
</evidence>
<evidence type="ECO:0000256" key="18">
    <source>
        <dbReference type="PIRSR" id="PIRSR600829-4"/>
    </source>
</evidence>
<proteinExistence type="inferred from homology"/>
<dbReference type="STRING" id="525309.HMPREF0494_1476"/>
<evidence type="ECO:0000256" key="13">
    <source>
        <dbReference type="ARBA" id="ARBA00023209"/>
    </source>
</evidence>
<keyword evidence="23" id="KW-1185">Reference proteome</keyword>
<evidence type="ECO:0000256" key="14">
    <source>
        <dbReference type="ARBA" id="ARBA00023264"/>
    </source>
</evidence>
<dbReference type="EC" id="2.7.1.107" evidence="20"/>
<evidence type="ECO:0000313" key="22">
    <source>
        <dbReference type="Proteomes" id="UP000003675"/>
    </source>
</evidence>
<evidence type="ECO:0000256" key="10">
    <source>
        <dbReference type="ARBA" id="ARBA00022989"/>
    </source>
</evidence>
<dbReference type="GO" id="GO:0004143">
    <property type="term" value="F:ATP-dependent diacylglycerol kinase activity"/>
    <property type="evidence" value="ECO:0007669"/>
    <property type="project" value="UniProtKB-EC"/>
</dbReference>
<keyword evidence="14" id="KW-1208">Phospholipid metabolism</keyword>
<dbReference type="RefSeq" id="WP_007123024.1">
    <property type="nucleotide sequence ID" value="NZ_AZDK01000017.1"/>
</dbReference>
<comment type="similarity">
    <text evidence="2">Belongs to the bacterial diacylglycerol kinase family.</text>
</comment>
<dbReference type="GO" id="GO:0008654">
    <property type="term" value="P:phospholipid biosynthetic process"/>
    <property type="evidence" value="ECO:0007669"/>
    <property type="project" value="UniProtKB-KW"/>
</dbReference>
<evidence type="ECO:0000256" key="3">
    <source>
        <dbReference type="ARBA" id="ARBA00022475"/>
    </source>
</evidence>
<evidence type="ECO:0000256" key="19">
    <source>
        <dbReference type="SAM" id="Phobius"/>
    </source>
</evidence>
<feature type="binding site" evidence="16">
    <location>
        <position position="74"/>
    </location>
    <ligand>
        <name>substrate</name>
    </ligand>
</feature>
<dbReference type="EMBL" id="ACLL01000041">
    <property type="protein sequence ID" value="EEW53332.1"/>
    <property type="molecule type" value="Genomic_DNA"/>
</dbReference>
<keyword evidence="11" id="KW-0443">Lipid metabolism</keyword>
<dbReference type="GO" id="GO:0005524">
    <property type="term" value="F:ATP binding"/>
    <property type="evidence" value="ECO:0007669"/>
    <property type="project" value="UniProtKB-KW"/>
</dbReference>
<keyword evidence="7 17" id="KW-0547">Nucleotide-binding</keyword>
<keyword evidence="4" id="KW-0444">Lipid biosynthesis</keyword>
<evidence type="ECO:0000256" key="1">
    <source>
        <dbReference type="ARBA" id="ARBA00004651"/>
    </source>
</evidence>
<feature type="binding site" evidence="17">
    <location>
        <position position="33"/>
    </location>
    <ligand>
        <name>ATP</name>
        <dbReference type="ChEBI" id="CHEBI:30616"/>
    </ligand>
</feature>
<dbReference type="GO" id="GO:0046872">
    <property type="term" value="F:metal ion binding"/>
    <property type="evidence" value="ECO:0007669"/>
    <property type="project" value="UniProtKB-KW"/>
</dbReference>
<feature type="active site" description="Proton acceptor" evidence="15">
    <location>
        <position position="74"/>
    </location>
</feature>
<keyword evidence="18" id="KW-0460">Magnesium</keyword>
<keyword evidence="8 20" id="KW-0418">Kinase</keyword>
<evidence type="ECO:0000313" key="23">
    <source>
        <dbReference type="Proteomes" id="UP000051883"/>
    </source>
</evidence>
<sequence>MDSKDRRQVGKNHHLYQAMRHAGDGIITMLREERNMRFHCLAAVAALGLGWWLRISSGDWLWLLLVIFLVFAAEFLNTVTEAVTDVMVSHQYNVDVKKAKDVAAGGVLLAACFAVVVGLIIFGPRLVNLVR</sequence>
<evidence type="ECO:0000313" key="21">
    <source>
        <dbReference type="EMBL" id="KRK59603.1"/>
    </source>
</evidence>
<evidence type="ECO:0000256" key="12">
    <source>
        <dbReference type="ARBA" id="ARBA00023136"/>
    </source>
</evidence>
<feature type="transmembrane region" description="Helical" evidence="19">
    <location>
        <begin position="101"/>
        <end position="122"/>
    </location>
</feature>
<keyword evidence="12 19" id="KW-0472">Membrane</keyword>
<dbReference type="Proteomes" id="UP000051883">
    <property type="component" value="Unassembled WGS sequence"/>
</dbReference>
<comment type="subcellular location">
    <subcellularLocation>
        <location evidence="1">Cell membrane</location>
        <topology evidence="1">Multi-pass membrane protein</topology>
    </subcellularLocation>
</comment>
<reference evidence="20 22" key="1">
    <citation type="submission" date="2009-09" db="EMBL/GenBank/DDBJ databases">
        <authorList>
            <person name="Qin X."/>
            <person name="Bachman B."/>
            <person name="Battles P."/>
            <person name="Bell A."/>
            <person name="Bess C."/>
            <person name="Bickham C."/>
            <person name="Chaboub L."/>
            <person name="Chen D."/>
            <person name="Coyle M."/>
            <person name="Deiros D.R."/>
            <person name="Dinh H."/>
            <person name="Forbes L."/>
            <person name="Fowler G."/>
            <person name="Francisco L."/>
            <person name="Fu Q."/>
            <person name="Gubbala S."/>
            <person name="Hale W."/>
            <person name="Han Y."/>
            <person name="Hemphill L."/>
            <person name="Highlander S.K."/>
            <person name="Hirani K."/>
            <person name="Hogues M."/>
            <person name="Jackson L."/>
            <person name="Jakkamsetti A."/>
            <person name="Javaid M."/>
            <person name="Jiang H."/>
            <person name="Korchina V."/>
            <person name="Kovar C."/>
            <person name="Lara F."/>
            <person name="Lee S."/>
            <person name="Mata R."/>
            <person name="Mathew T."/>
            <person name="Moen C."/>
            <person name="Morales K."/>
            <person name="Munidasa M."/>
            <person name="Nazareth L."/>
            <person name="Ngo R."/>
            <person name="Nguyen L."/>
            <person name="Okwuonu G."/>
            <person name="Ongeri F."/>
            <person name="Patil S."/>
            <person name="Petrosino J."/>
            <person name="Pham C."/>
            <person name="Pham P."/>
            <person name="Pu L.-L."/>
            <person name="Puazo M."/>
            <person name="Raj R."/>
            <person name="Reid J."/>
            <person name="Rouhana J."/>
            <person name="Saada N."/>
            <person name="Shang Y."/>
            <person name="Simmons D."/>
            <person name="Thornton R."/>
            <person name="Warren J."/>
            <person name="Weissenberger G."/>
            <person name="Zhang J."/>
            <person name="Zhang L."/>
            <person name="Zhou C."/>
            <person name="Zhu D."/>
            <person name="Muzny D."/>
            <person name="Worley K."/>
            <person name="Gibbs R."/>
        </authorList>
    </citation>
    <scope>NUCLEOTIDE SEQUENCE [LARGE SCALE GENOMIC DNA]</scope>
    <source>
        <strain evidence="20 22">DSM 16041</strain>
    </source>
</reference>
<accession>C8P832</accession>
<evidence type="ECO:0000256" key="2">
    <source>
        <dbReference type="ARBA" id="ARBA00005967"/>
    </source>
</evidence>
<keyword evidence="3" id="KW-1003">Cell membrane</keyword>
<evidence type="ECO:0000256" key="5">
    <source>
        <dbReference type="ARBA" id="ARBA00022679"/>
    </source>
</evidence>
<keyword evidence="5 20" id="KW-0808">Transferase</keyword>
<keyword evidence="10 19" id="KW-1133">Transmembrane helix</keyword>
<dbReference type="InterPro" id="IPR036945">
    <property type="entry name" value="DAGK_sf"/>
</dbReference>
<name>C8P832_9LACO</name>
<dbReference type="eggNOG" id="COG0818">
    <property type="taxonomic scope" value="Bacteria"/>
</dbReference>
<evidence type="ECO:0000256" key="6">
    <source>
        <dbReference type="ARBA" id="ARBA00022692"/>
    </source>
</evidence>
<keyword evidence="6 19" id="KW-0812">Transmembrane</keyword>
<dbReference type="GO" id="GO:0005886">
    <property type="term" value="C:plasma membrane"/>
    <property type="evidence" value="ECO:0007669"/>
    <property type="project" value="UniProtKB-SubCell"/>
</dbReference>
<organism evidence="20 22">
    <name type="scientific">Limosilactobacillus antri DSM 16041</name>
    <dbReference type="NCBI Taxonomy" id="525309"/>
    <lineage>
        <taxon>Bacteria</taxon>
        <taxon>Bacillati</taxon>
        <taxon>Bacillota</taxon>
        <taxon>Bacilli</taxon>
        <taxon>Lactobacillales</taxon>
        <taxon>Lactobacillaceae</taxon>
        <taxon>Limosilactobacillus</taxon>
    </lineage>
</organism>
<evidence type="ECO:0000313" key="20">
    <source>
        <dbReference type="EMBL" id="EEW53332.1"/>
    </source>
</evidence>
<feature type="binding site" evidence="18">
    <location>
        <position position="81"/>
    </location>
    <ligand>
        <name>a divalent metal cation</name>
        <dbReference type="ChEBI" id="CHEBI:60240"/>
    </ligand>
</feature>
<dbReference type="Proteomes" id="UP000003675">
    <property type="component" value="Unassembled WGS sequence"/>
</dbReference>
<evidence type="ECO:0000256" key="16">
    <source>
        <dbReference type="PIRSR" id="PIRSR600829-2"/>
    </source>
</evidence>
<reference evidence="21 23" key="2">
    <citation type="journal article" date="2015" name="Genome Announc.">
        <title>Expanding the biotechnology potential of lactobacilli through comparative genomics of 213 strains and associated genera.</title>
        <authorList>
            <person name="Sun Z."/>
            <person name="Harris H.M."/>
            <person name="McCann A."/>
            <person name="Guo C."/>
            <person name="Argimon S."/>
            <person name="Zhang W."/>
            <person name="Yang X."/>
            <person name="Jeffery I.B."/>
            <person name="Cooney J.C."/>
            <person name="Kagawa T.F."/>
            <person name="Liu W."/>
            <person name="Song Y."/>
            <person name="Salvetti E."/>
            <person name="Wrobel A."/>
            <person name="Rasinkangas P."/>
            <person name="Parkhill J."/>
            <person name="Rea M.C."/>
            <person name="O'Sullivan O."/>
            <person name="Ritari J."/>
            <person name="Douillard F.P."/>
            <person name="Paul Ross R."/>
            <person name="Yang R."/>
            <person name="Briner A.E."/>
            <person name="Felis G.E."/>
            <person name="de Vos W.M."/>
            <person name="Barrangou R."/>
            <person name="Klaenhammer T.R."/>
            <person name="Caufield P.W."/>
            <person name="Cui Y."/>
            <person name="Zhang H."/>
            <person name="O'Toole P.W."/>
        </authorList>
    </citation>
    <scope>NUCLEOTIDE SEQUENCE [LARGE SCALE GENOMIC DNA]</scope>
    <source>
        <strain evidence="21 23">DSM 16041</strain>
    </source>
</reference>
<dbReference type="PATRIC" id="fig|525309.8.peg.553"/>
<dbReference type="PANTHER" id="PTHR34299">
    <property type="entry name" value="DIACYLGLYCEROL KINASE"/>
    <property type="match status" value="1"/>
</dbReference>
<comment type="cofactor">
    <cofactor evidence="18">
        <name>Mg(2+)</name>
        <dbReference type="ChEBI" id="CHEBI:18420"/>
    </cofactor>
    <text evidence="18">Mn(2+), Zn(2+), Cd(2+) and Co(2+) support activity to lesser extents.</text>
</comment>
<evidence type="ECO:0000256" key="17">
    <source>
        <dbReference type="PIRSR" id="PIRSR600829-3"/>
    </source>
</evidence>
<keyword evidence="18" id="KW-0479">Metal-binding</keyword>
<keyword evidence="13" id="KW-0594">Phospholipid biosynthesis</keyword>
<gene>
    <name evidence="20" type="primary">dgkA</name>
    <name evidence="21" type="ORF">FC31_GL000540</name>
    <name evidence="20" type="ORF">HMPREF0494_1476</name>
</gene>
<dbReference type="EMBL" id="AZDK01000017">
    <property type="protein sequence ID" value="KRK59603.1"/>
    <property type="molecule type" value="Genomic_DNA"/>
</dbReference>
<dbReference type="InterPro" id="IPR033717">
    <property type="entry name" value="UDPK"/>
</dbReference>
<dbReference type="HOGENOM" id="CLU_112343_2_2_9"/>
<dbReference type="InterPro" id="IPR000829">
    <property type="entry name" value="DAGK"/>
</dbReference>
<feature type="binding site" evidence="18">
    <location>
        <position position="33"/>
    </location>
    <ligand>
        <name>a divalent metal cation</name>
        <dbReference type="ChEBI" id="CHEBI:60240"/>
    </ligand>
</feature>
<evidence type="ECO:0000256" key="9">
    <source>
        <dbReference type="ARBA" id="ARBA00022840"/>
    </source>
</evidence>
<evidence type="ECO:0000256" key="15">
    <source>
        <dbReference type="PIRSR" id="PIRSR600829-1"/>
    </source>
</evidence>